<comment type="caution">
    <text evidence="1">The sequence shown here is derived from an EMBL/GenBank/DDBJ whole genome shotgun (WGS) entry which is preliminary data.</text>
</comment>
<reference evidence="1 2" key="1">
    <citation type="submission" date="2017-09" db="EMBL/GenBank/DDBJ databases">
        <title>Large-scale bioinformatics analysis of Bacillus genomes uncovers conserved roles of natural products in bacterial physiology.</title>
        <authorList>
            <consortium name="Agbiome Team Llc"/>
            <person name="Bleich R.M."/>
            <person name="Grubbs K.J."/>
            <person name="Santa Maria K.C."/>
            <person name="Allen S.E."/>
            <person name="Farag S."/>
            <person name="Shank E.A."/>
            <person name="Bowers A."/>
        </authorList>
    </citation>
    <scope>NUCLEOTIDE SEQUENCE [LARGE SCALE GENOMIC DNA]</scope>
    <source>
        <strain evidence="1 2">AFS092012</strain>
    </source>
</reference>
<proteinExistence type="predicted"/>
<evidence type="ECO:0000313" key="1">
    <source>
        <dbReference type="EMBL" id="PED80142.1"/>
    </source>
</evidence>
<accession>A0AA91ZR57</accession>
<dbReference type="EMBL" id="NVOR01000127">
    <property type="protein sequence ID" value="PED80142.1"/>
    <property type="molecule type" value="Genomic_DNA"/>
</dbReference>
<protein>
    <submittedName>
        <fullName evidence="1">Uncharacterized protein</fullName>
    </submittedName>
</protein>
<organism evidence="1 2">
    <name type="scientific">Bacillus pseudomycoides</name>
    <dbReference type="NCBI Taxonomy" id="64104"/>
    <lineage>
        <taxon>Bacteria</taxon>
        <taxon>Bacillati</taxon>
        <taxon>Bacillota</taxon>
        <taxon>Bacilli</taxon>
        <taxon>Bacillales</taxon>
        <taxon>Bacillaceae</taxon>
        <taxon>Bacillus</taxon>
        <taxon>Bacillus cereus group</taxon>
    </lineage>
</organism>
<dbReference type="Proteomes" id="UP000221020">
    <property type="component" value="Unassembled WGS sequence"/>
</dbReference>
<dbReference type="AlphaFoldDB" id="A0AA91ZR57"/>
<evidence type="ECO:0000313" key="2">
    <source>
        <dbReference type="Proteomes" id="UP000221020"/>
    </source>
</evidence>
<sequence>MIFQHISRCYEEQKVTCARSLFVLTWRGAGRGSDRFYAWLDALSHLKRKGLCWFFNLYLYRKSFLVI</sequence>
<name>A0AA91ZR57_9BACI</name>
<gene>
    <name evidence="1" type="ORF">CON65_24255</name>
</gene>